<dbReference type="Proteomes" id="UP000320496">
    <property type="component" value="Chromosome"/>
</dbReference>
<dbReference type="Pfam" id="PF01553">
    <property type="entry name" value="Acyltransferase"/>
    <property type="match status" value="1"/>
</dbReference>
<feature type="domain" description="Phospholipid/glycerol acyltransferase" evidence="5">
    <location>
        <begin position="53"/>
        <end position="165"/>
    </location>
</feature>
<protein>
    <submittedName>
        <fullName evidence="6">1-acyl-sn-glycerol-3-phosphate acyltransferase</fullName>
        <ecNumber evidence="6">2.3.1.-</ecNumber>
    </submittedName>
</protein>
<dbReference type="RefSeq" id="WP_145369613.1">
    <property type="nucleotide sequence ID" value="NZ_CP036275.1"/>
</dbReference>
<dbReference type="EC" id="2.3.1.-" evidence="6"/>
<name>A0A517Z754_9PLAN</name>
<evidence type="ECO:0000313" key="6">
    <source>
        <dbReference type="EMBL" id="QDU38318.1"/>
    </source>
</evidence>
<dbReference type="OrthoDB" id="9803035at2"/>
<accession>A0A517Z754</accession>
<evidence type="ECO:0000259" key="5">
    <source>
        <dbReference type="SMART" id="SM00563"/>
    </source>
</evidence>
<keyword evidence="4" id="KW-0812">Transmembrane</keyword>
<dbReference type="PANTHER" id="PTHR10434">
    <property type="entry name" value="1-ACYL-SN-GLYCEROL-3-PHOSPHATE ACYLTRANSFERASE"/>
    <property type="match status" value="1"/>
</dbReference>
<reference evidence="6 7" key="1">
    <citation type="submission" date="2019-02" db="EMBL/GenBank/DDBJ databases">
        <title>Deep-cultivation of Planctomycetes and their phenomic and genomic characterization uncovers novel biology.</title>
        <authorList>
            <person name="Wiegand S."/>
            <person name="Jogler M."/>
            <person name="Boedeker C."/>
            <person name="Pinto D."/>
            <person name="Vollmers J."/>
            <person name="Rivas-Marin E."/>
            <person name="Kohn T."/>
            <person name="Peeters S.H."/>
            <person name="Heuer A."/>
            <person name="Rast P."/>
            <person name="Oberbeckmann S."/>
            <person name="Bunk B."/>
            <person name="Jeske O."/>
            <person name="Meyerdierks A."/>
            <person name="Storesund J.E."/>
            <person name="Kallscheuer N."/>
            <person name="Luecker S."/>
            <person name="Lage O.M."/>
            <person name="Pohl T."/>
            <person name="Merkel B.J."/>
            <person name="Hornburger P."/>
            <person name="Mueller R.-W."/>
            <person name="Bruemmer F."/>
            <person name="Labrenz M."/>
            <person name="Spormann A.M."/>
            <person name="Op den Camp H."/>
            <person name="Overmann J."/>
            <person name="Amann R."/>
            <person name="Jetten M.S.M."/>
            <person name="Mascher T."/>
            <person name="Medema M.H."/>
            <person name="Devos D.P."/>
            <person name="Kaster A.-K."/>
            <person name="Ovreas L."/>
            <person name="Rohde M."/>
            <person name="Galperin M.Y."/>
            <person name="Jogler C."/>
        </authorList>
    </citation>
    <scope>NUCLEOTIDE SEQUENCE [LARGE SCALE GENOMIC DNA]</scope>
    <source>
        <strain evidence="6 7">Mal4</strain>
    </source>
</reference>
<organism evidence="6 7">
    <name type="scientific">Maioricimonas rarisocia</name>
    <dbReference type="NCBI Taxonomy" id="2528026"/>
    <lineage>
        <taxon>Bacteria</taxon>
        <taxon>Pseudomonadati</taxon>
        <taxon>Planctomycetota</taxon>
        <taxon>Planctomycetia</taxon>
        <taxon>Planctomycetales</taxon>
        <taxon>Planctomycetaceae</taxon>
        <taxon>Maioricimonas</taxon>
    </lineage>
</organism>
<keyword evidence="7" id="KW-1185">Reference proteome</keyword>
<comment type="pathway">
    <text evidence="1">Lipid metabolism.</text>
</comment>
<evidence type="ECO:0000256" key="1">
    <source>
        <dbReference type="ARBA" id="ARBA00005189"/>
    </source>
</evidence>
<evidence type="ECO:0000256" key="4">
    <source>
        <dbReference type="SAM" id="Phobius"/>
    </source>
</evidence>
<gene>
    <name evidence="6" type="primary">plsC</name>
    <name evidence="6" type="ORF">Mal4_26450</name>
</gene>
<dbReference type="GO" id="GO:0006654">
    <property type="term" value="P:phosphatidic acid biosynthetic process"/>
    <property type="evidence" value="ECO:0007669"/>
    <property type="project" value="TreeGrafter"/>
</dbReference>
<keyword evidence="2 6" id="KW-0808">Transferase</keyword>
<keyword evidence="3 6" id="KW-0012">Acyltransferase</keyword>
<dbReference type="CDD" id="cd07989">
    <property type="entry name" value="LPLAT_AGPAT-like"/>
    <property type="match status" value="1"/>
</dbReference>
<dbReference type="AlphaFoldDB" id="A0A517Z754"/>
<keyword evidence="4" id="KW-0472">Membrane</keyword>
<evidence type="ECO:0000256" key="3">
    <source>
        <dbReference type="ARBA" id="ARBA00023315"/>
    </source>
</evidence>
<sequence>MSGSSDGGTFTNPGDPLRRNWLWFSLQQLLQILFVFVFRYRARGYEKLPPGGALLLINHQSMLDPLLVGLPLKRPVSYVARENLFHVPIVGWILKRTYVMPINRESAGTQIIRESTKRMKQGFLVGLFPEGTRTNDGNLGPLKPGFVALVRRAGVPVFPVGIAGAYRIMPRGCLFPRPRKVRVVFGDPLTEDELREGLQRGNEERLVELVTSRIDECAREAREWLASNR</sequence>
<dbReference type="KEGG" id="mri:Mal4_26450"/>
<dbReference type="SUPFAM" id="SSF69593">
    <property type="entry name" value="Glycerol-3-phosphate (1)-acyltransferase"/>
    <property type="match status" value="1"/>
</dbReference>
<keyword evidence="4" id="KW-1133">Transmembrane helix</keyword>
<dbReference type="GO" id="GO:0003841">
    <property type="term" value="F:1-acylglycerol-3-phosphate O-acyltransferase activity"/>
    <property type="evidence" value="ECO:0007669"/>
    <property type="project" value="TreeGrafter"/>
</dbReference>
<dbReference type="InterPro" id="IPR002123">
    <property type="entry name" value="Plipid/glycerol_acylTrfase"/>
</dbReference>
<dbReference type="EMBL" id="CP036275">
    <property type="protein sequence ID" value="QDU38318.1"/>
    <property type="molecule type" value="Genomic_DNA"/>
</dbReference>
<feature type="transmembrane region" description="Helical" evidence="4">
    <location>
        <begin position="20"/>
        <end position="38"/>
    </location>
</feature>
<proteinExistence type="predicted"/>
<evidence type="ECO:0000313" key="7">
    <source>
        <dbReference type="Proteomes" id="UP000320496"/>
    </source>
</evidence>
<evidence type="ECO:0000256" key="2">
    <source>
        <dbReference type="ARBA" id="ARBA00022679"/>
    </source>
</evidence>
<dbReference type="SMART" id="SM00563">
    <property type="entry name" value="PlsC"/>
    <property type="match status" value="1"/>
</dbReference>
<dbReference type="PANTHER" id="PTHR10434:SF11">
    <property type="entry name" value="1-ACYL-SN-GLYCEROL-3-PHOSPHATE ACYLTRANSFERASE"/>
    <property type="match status" value="1"/>
</dbReference>